<sequence>MSKFVGVLQKAAKIKHSAEWPGLLDRILPRLERVRISILQTFKSSSNIAYNDFPTPRIPLPEPLSPLLKDEDTPAKLEAPVKEDPVGKPTIQEEPATTKQEPSETEARSPKKRSLSPKLDPSPMKRERTTSPTHSSTPPTTNAITTIAPSLKTLPPPLLSLLQTIQSTLHTSFPTAPPHTSQRLAELLLHPTNHYRTLPSYLRALDRIVSVASPASVFPLPTLAPPTSALTDGPLLNGIESPGEQEEGQGTRDMDFIGGAELTEIPWLRSHNTNGGSPGPTGNTGNGGFVGDLRTESTRVIDGPNGAGSVETVTVNMNGVSSHTPHSSDSSTSSSSTGHGITQGELLRQEQEAGIVPVPSSPVRNGRVTRSGAAAAAAANRGVLGDPSSEAVVGDVVEESEPVHARGPDVIGMEDMGPQTSGSGLAGGLDLEGALGRRGEGESMASVVGRVDEENMEREEKDGDGDIVVADADGVVEGEEGKDASGENIGADAVDSTAL</sequence>
<feature type="region of interest" description="Disordered" evidence="2">
    <location>
        <begin position="268"/>
        <end position="292"/>
    </location>
</feature>
<feature type="region of interest" description="Disordered" evidence="2">
    <location>
        <begin position="318"/>
        <end position="342"/>
    </location>
</feature>
<dbReference type="Proteomes" id="UP001276659">
    <property type="component" value="Unassembled WGS sequence"/>
</dbReference>
<feature type="compositionally biased region" description="Gly residues" evidence="2">
    <location>
        <begin position="276"/>
        <end position="290"/>
    </location>
</feature>
<feature type="compositionally biased region" description="Low complexity" evidence="2">
    <location>
        <begin position="319"/>
        <end position="340"/>
    </location>
</feature>
<feature type="region of interest" description="Disordered" evidence="2">
    <location>
        <begin position="231"/>
        <end position="251"/>
    </location>
</feature>
<dbReference type="GO" id="GO:0019888">
    <property type="term" value="F:protein phosphatase regulator activity"/>
    <property type="evidence" value="ECO:0007669"/>
    <property type="project" value="InterPro"/>
</dbReference>
<evidence type="ECO:0000313" key="4">
    <source>
        <dbReference type="Proteomes" id="UP001276659"/>
    </source>
</evidence>
<evidence type="ECO:0000313" key="3">
    <source>
        <dbReference type="EMBL" id="KAK3168483.1"/>
    </source>
</evidence>
<accession>A0AAD9Z0W0</accession>
<evidence type="ECO:0000256" key="1">
    <source>
        <dbReference type="ARBA" id="ARBA00009207"/>
    </source>
</evidence>
<name>A0AAD9Z0W0_9LECA</name>
<evidence type="ECO:0000256" key="2">
    <source>
        <dbReference type="SAM" id="MobiDB-lite"/>
    </source>
</evidence>
<feature type="compositionally biased region" description="Basic and acidic residues" evidence="2">
    <location>
        <begin position="68"/>
        <end position="86"/>
    </location>
</feature>
<comment type="caution">
    <text evidence="3">The sequence shown here is derived from an EMBL/GenBank/DDBJ whole genome shotgun (WGS) entry which is preliminary data.</text>
</comment>
<dbReference type="AlphaFoldDB" id="A0AAD9Z0W0"/>
<dbReference type="GO" id="GO:0030289">
    <property type="term" value="C:protein phosphatase 4 complex"/>
    <property type="evidence" value="ECO:0007669"/>
    <property type="project" value="InterPro"/>
</dbReference>
<gene>
    <name evidence="3" type="ORF">OEA41_004931</name>
</gene>
<organism evidence="3 4">
    <name type="scientific">Lepraria neglecta</name>
    <dbReference type="NCBI Taxonomy" id="209136"/>
    <lineage>
        <taxon>Eukaryota</taxon>
        <taxon>Fungi</taxon>
        <taxon>Dikarya</taxon>
        <taxon>Ascomycota</taxon>
        <taxon>Pezizomycotina</taxon>
        <taxon>Lecanoromycetes</taxon>
        <taxon>OSLEUM clade</taxon>
        <taxon>Lecanoromycetidae</taxon>
        <taxon>Lecanorales</taxon>
        <taxon>Lecanorineae</taxon>
        <taxon>Stereocaulaceae</taxon>
        <taxon>Lepraria</taxon>
    </lineage>
</organism>
<dbReference type="PANTHER" id="PTHR16487:SF0">
    <property type="entry name" value="PROTEIN PHOSPHATASE 4 REGULATORY SUBUNIT 2-RELATED"/>
    <property type="match status" value="1"/>
</dbReference>
<feature type="region of interest" description="Disordered" evidence="2">
    <location>
        <begin position="436"/>
        <end position="499"/>
    </location>
</feature>
<dbReference type="EMBL" id="JASNWA010000010">
    <property type="protein sequence ID" value="KAK3168483.1"/>
    <property type="molecule type" value="Genomic_DNA"/>
</dbReference>
<dbReference type="GO" id="GO:0005737">
    <property type="term" value="C:cytoplasm"/>
    <property type="evidence" value="ECO:0007669"/>
    <property type="project" value="TreeGrafter"/>
</dbReference>
<keyword evidence="4" id="KW-1185">Reference proteome</keyword>
<feature type="compositionally biased region" description="Basic and acidic residues" evidence="2">
    <location>
        <begin position="450"/>
        <end position="461"/>
    </location>
</feature>
<dbReference type="GO" id="GO:0005634">
    <property type="term" value="C:nucleus"/>
    <property type="evidence" value="ECO:0007669"/>
    <property type="project" value="TreeGrafter"/>
</dbReference>
<comment type="similarity">
    <text evidence="1">Belongs to the PPP4R2 family.</text>
</comment>
<protein>
    <submittedName>
        <fullName evidence="3">Uncharacterized protein</fullName>
    </submittedName>
</protein>
<feature type="compositionally biased region" description="Low complexity" evidence="2">
    <location>
        <begin position="130"/>
        <end position="144"/>
    </location>
</feature>
<feature type="region of interest" description="Disordered" evidence="2">
    <location>
        <begin position="50"/>
        <end position="144"/>
    </location>
</feature>
<dbReference type="InterPro" id="IPR015267">
    <property type="entry name" value="PPP4R2"/>
</dbReference>
<proteinExistence type="inferred from homology"/>
<reference evidence="3" key="1">
    <citation type="submission" date="2022-11" db="EMBL/GenBank/DDBJ databases">
        <title>Chromosomal genome sequence assembly and mating type (MAT) locus characterization of the leprose asexual lichenized fungus Lepraria neglecta (Nyl.) Erichsen.</title>
        <authorList>
            <person name="Allen J.L."/>
            <person name="Pfeffer B."/>
        </authorList>
    </citation>
    <scope>NUCLEOTIDE SEQUENCE</scope>
    <source>
        <strain evidence="3">Allen 5258</strain>
    </source>
</reference>
<dbReference type="PANTHER" id="PTHR16487">
    <property type="entry name" value="PPP4R2-RELATED PROTEIN"/>
    <property type="match status" value="1"/>
</dbReference>